<keyword evidence="7" id="KW-0539">Nucleus</keyword>
<dbReference type="PANTHER" id="PTHR47782:SF8">
    <property type="entry name" value="ZN(II)2CYS6 TRANSCRIPTION FACTOR (EUROFUNG)"/>
    <property type="match status" value="1"/>
</dbReference>
<dbReference type="EMBL" id="VIBQ01000010">
    <property type="protein sequence ID" value="KAB8339200.1"/>
    <property type="molecule type" value="Genomic_DNA"/>
</dbReference>
<dbReference type="Gene3D" id="4.10.240.10">
    <property type="entry name" value="Zn(2)-C6 fungal-type DNA-binding domain"/>
    <property type="match status" value="1"/>
</dbReference>
<evidence type="ECO:0000259" key="9">
    <source>
        <dbReference type="PROSITE" id="PS50048"/>
    </source>
</evidence>
<dbReference type="InterPro" id="IPR001138">
    <property type="entry name" value="Zn2Cys6_DnaBD"/>
</dbReference>
<evidence type="ECO:0000256" key="1">
    <source>
        <dbReference type="ARBA" id="ARBA00004123"/>
    </source>
</evidence>
<dbReference type="GO" id="GO:0006351">
    <property type="term" value="P:DNA-templated transcription"/>
    <property type="evidence" value="ECO:0007669"/>
    <property type="project" value="InterPro"/>
</dbReference>
<dbReference type="Pfam" id="PF22893">
    <property type="entry name" value="ULD_2"/>
    <property type="match status" value="1"/>
</dbReference>
<dbReference type="GO" id="GO:0043565">
    <property type="term" value="F:sequence-specific DNA binding"/>
    <property type="evidence" value="ECO:0007669"/>
    <property type="project" value="TreeGrafter"/>
</dbReference>
<feature type="compositionally biased region" description="Basic and acidic residues" evidence="8">
    <location>
        <begin position="1661"/>
        <end position="1670"/>
    </location>
</feature>
<evidence type="ECO:0000256" key="4">
    <source>
        <dbReference type="ARBA" id="ARBA00023015"/>
    </source>
</evidence>
<dbReference type="GO" id="GO:0045944">
    <property type="term" value="P:positive regulation of transcription by RNA polymerase II"/>
    <property type="evidence" value="ECO:0007669"/>
    <property type="project" value="TreeGrafter"/>
</dbReference>
<dbReference type="SUPFAM" id="SSF57701">
    <property type="entry name" value="Zn2/Cys6 DNA-binding domain"/>
    <property type="match status" value="1"/>
</dbReference>
<keyword evidence="4" id="KW-0805">Transcription regulation</keyword>
<dbReference type="PROSITE" id="PS50048">
    <property type="entry name" value="ZN2_CY6_FUNGAL_2"/>
    <property type="match status" value="1"/>
</dbReference>
<dbReference type="Pfam" id="PF00172">
    <property type="entry name" value="Zn_clus"/>
    <property type="match status" value="1"/>
</dbReference>
<dbReference type="InterPro" id="IPR007219">
    <property type="entry name" value="XnlR_reg_dom"/>
</dbReference>
<dbReference type="CDD" id="cd12148">
    <property type="entry name" value="fungal_TF_MHR"/>
    <property type="match status" value="1"/>
</dbReference>
<comment type="caution">
    <text evidence="10">The sequence shown here is derived from an EMBL/GenBank/DDBJ whole genome shotgun (WGS) entry which is preliminary data.</text>
</comment>
<dbReference type="PROSITE" id="PS00463">
    <property type="entry name" value="ZN2_CY6_FUNGAL_1"/>
    <property type="match status" value="1"/>
</dbReference>
<dbReference type="OrthoDB" id="4456959at2759"/>
<evidence type="ECO:0000256" key="6">
    <source>
        <dbReference type="ARBA" id="ARBA00023163"/>
    </source>
</evidence>
<keyword evidence="11" id="KW-1185">Reference proteome</keyword>
<keyword evidence="5" id="KW-0238">DNA-binding</keyword>
<evidence type="ECO:0000256" key="2">
    <source>
        <dbReference type="ARBA" id="ARBA00022723"/>
    </source>
</evidence>
<feature type="region of interest" description="Disordered" evidence="8">
    <location>
        <begin position="1991"/>
        <end position="2026"/>
    </location>
</feature>
<dbReference type="GO" id="GO:0000981">
    <property type="term" value="F:DNA-binding transcription factor activity, RNA polymerase II-specific"/>
    <property type="evidence" value="ECO:0007669"/>
    <property type="project" value="InterPro"/>
</dbReference>
<dbReference type="Pfam" id="PF04082">
    <property type="entry name" value="Fungal_trans"/>
    <property type="match status" value="1"/>
</dbReference>
<evidence type="ECO:0000313" key="10">
    <source>
        <dbReference type="EMBL" id="KAB8339200.1"/>
    </source>
</evidence>
<feature type="region of interest" description="Disordered" evidence="8">
    <location>
        <begin position="2165"/>
        <end position="2187"/>
    </location>
</feature>
<proteinExistence type="predicted"/>
<feature type="region of interest" description="Disordered" evidence="8">
    <location>
        <begin position="2604"/>
        <end position="2625"/>
    </location>
</feature>
<feature type="region of interest" description="Disordered" evidence="8">
    <location>
        <begin position="1661"/>
        <end position="1765"/>
    </location>
</feature>
<feature type="compositionally biased region" description="Basic and acidic residues" evidence="8">
    <location>
        <begin position="1384"/>
        <end position="1395"/>
    </location>
</feature>
<dbReference type="GO" id="GO:0005634">
    <property type="term" value="C:nucleus"/>
    <property type="evidence" value="ECO:0007669"/>
    <property type="project" value="UniProtKB-SubCell"/>
</dbReference>
<dbReference type="InterPro" id="IPR054464">
    <property type="entry name" value="ULD_fung"/>
</dbReference>
<keyword evidence="2" id="KW-0479">Metal-binding</keyword>
<evidence type="ECO:0000256" key="8">
    <source>
        <dbReference type="SAM" id="MobiDB-lite"/>
    </source>
</evidence>
<dbReference type="CDD" id="cd14653">
    <property type="entry name" value="ZIP_Gal4p-like"/>
    <property type="match status" value="1"/>
</dbReference>
<dbReference type="SMART" id="SM00066">
    <property type="entry name" value="GAL4"/>
    <property type="match status" value="1"/>
</dbReference>
<feature type="region of interest" description="Disordered" evidence="8">
    <location>
        <begin position="1605"/>
        <end position="1645"/>
    </location>
</feature>
<dbReference type="InterPro" id="IPR036864">
    <property type="entry name" value="Zn2-C6_fun-type_DNA-bd_sf"/>
</dbReference>
<dbReference type="InterPro" id="IPR038305">
    <property type="entry name" value="HeLo_sf"/>
</dbReference>
<protein>
    <recommendedName>
        <fullName evidence="9">Zn(2)-C6 fungal-type domain-containing protein</fullName>
    </recommendedName>
</protein>
<evidence type="ECO:0000313" key="11">
    <source>
        <dbReference type="Proteomes" id="UP000327013"/>
    </source>
</evidence>
<feature type="compositionally biased region" description="Low complexity" evidence="8">
    <location>
        <begin position="1618"/>
        <end position="1629"/>
    </location>
</feature>
<dbReference type="InterPro" id="IPR052202">
    <property type="entry name" value="Yeast_MetPath_Reg"/>
</dbReference>
<name>A0A5N6KRP8_9ROSI</name>
<comment type="subcellular location">
    <subcellularLocation>
        <location evidence="1">Nucleus</location>
    </subcellularLocation>
</comment>
<feature type="region of interest" description="Disordered" evidence="8">
    <location>
        <begin position="1803"/>
        <end position="1831"/>
    </location>
</feature>
<keyword evidence="6" id="KW-0804">Transcription</keyword>
<gene>
    <name evidence="10" type="ORF">FH972_022134</name>
</gene>
<feature type="compositionally biased region" description="Basic residues" evidence="8">
    <location>
        <begin position="1753"/>
        <end position="1764"/>
    </location>
</feature>
<feature type="compositionally biased region" description="Polar residues" evidence="8">
    <location>
        <begin position="2692"/>
        <end position="2702"/>
    </location>
</feature>
<dbReference type="GO" id="GO:0008270">
    <property type="term" value="F:zinc ion binding"/>
    <property type="evidence" value="ECO:0007669"/>
    <property type="project" value="InterPro"/>
</dbReference>
<dbReference type="Gene3D" id="1.20.120.1020">
    <property type="entry name" value="Prion-inhibition and propagation, HeLo domain"/>
    <property type="match status" value="1"/>
</dbReference>
<reference evidence="10 11" key="1">
    <citation type="submission" date="2019-06" db="EMBL/GenBank/DDBJ databases">
        <title>A chromosomal-level reference genome of Carpinus fangiana (Coryloideae, Betulaceae).</title>
        <authorList>
            <person name="Yang X."/>
            <person name="Wang Z."/>
            <person name="Zhang L."/>
            <person name="Hao G."/>
            <person name="Liu J."/>
            <person name="Yang Y."/>
        </authorList>
    </citation>
    <scope>NUCLEOTIDE SEQUENCE [LARGE SCALE GENOMIC DNA]</scope>
    <source>
        <strain evidence="10">Cfa_2016G</strain>
        <tissue evidence="10">Leaf</tissue>
    </source>
</reference>
<feature type="region of interest" description="Disordered" evidence="8">
    <location>
        <begin position="2692"/>
        <end position="2711"/>
    </location>
</feature>
<dbReference type="CDD" id="cd00067">
    <property type="entry name" value="GAL4"/>
    <property type="match status" value="1"/>
</dbReference>
<keyword evidence="3" id="KW-0862">Zinc</keyword>
<evidence type="ECO:0000256" key="5">
    <source>
        <dbReference type="ARBA" id="ARBA00023125"/>
    </source>
</evidence>
<dbReference type="Pfam" id="PF14479">
    <property type="entry name" value="HeLo"/>
    <property type="match status" value="1"/>
</dbReference>
<dbReference type="Proteomes" id="UP000327013">
    <property type="component" value="Unassembled WGS sequence"/>
</dbReference>
<evidence type="ECO:0000256" key="3">
    <source>
        <dbReference type="ARBA" id="ARBA00022833"/>
    </source>
</evidence>
<organism evidence="10 11">
    <name type="scientific">Carpinus fangiana</name>
    <dbReference type="NCBI Taxonomy" id="176857"/>
    <lineage>
        <taxon>Eukaryota</taxon>
        <taxon>Viridiplantae</taxon>
        <taxon>Streptophyta</taxon>
        <taxon>Embryophyta</taxon>
        <taxon>Tracheophyta</taxon>
        <taxon>Spermatophyta</taxon>
        <taxon>Magnoliopsida</taxon>
        <taxon>eudicotyledons</taxon>
        <taxon>Gunneridae</taxon>
        <taxon>Pentapetalae</taxon>
        <taxon>rosids</taxon>
        <taxon>fabids</taxon>
        <taxon>Fagales</taxon>
        <taxon>Betulaceae</taxon>
        <taxon>Carpinus</taxon>
    </lineage>
</organism>
<evidence type="ECO:0000256" key="7">
    <source>
        <dbReference type="ARBA" id="ARBA00023242"/>
    </source>
</evidence>
<feature type="region of interest" description="Disordered" evidence="8">
    <location>
        <begin position="2649"/>
        <end position="2671"/>
    </location>
</feature>
<feature type="compositionally biased region" description="Basic and acidic residues" evidence="8">
    <location>
        <begin position="2165"/>
        <end position="2183"/>
    </location>
</feature>
<accession>A0A5N6KRP8</accession>
<feature type="domain" description="Zn(2)-C6 fungal-type" evidence="9">
    <location>
        <begin position="2037"/>
        <end position="2067"/>
    </location>
</feature>
<feature type="region of interest" description="Disordered" evidence="8">
    <location>
        <begin position="1384"/>
        <end position="1403"/>
    </location>
</feature>
<dbReference type="SMART" id="SM00906">
    <property type="entry name" value="Fungal_trans"/>
    <property type="match status" value="1"/>
</dbReference>
<dbReference type="InterPro" id="IPR029498">
    <property type="entry name" value="HeLo_dom"/>
</dbReference>
<feature type="compositionally biased region" description="Polar residues" evidence="8">
    <location>
        <begin position="2609"/>
        <end position="2625"/>
    </location>
</feature>
<sequence>MEVAGLAVGVVGVAGLLGQIFDGVIKAYRIFTTASNLGRDSERLVCKIRIEEMRFVCWGKECGLAEGKFESSLVKFGQHDGLHQLAEMILKELYQTIMDLNKLQNRYGLKEEAPGSVDKETYKKISDPTNPFKPSMKLKARWVISDKEKFGLFLDDLHTASQPGYPSLSAYAQLKQLRINLDAREPNNKVLSSSVLKIPVWRLQCETEAGTPEKSITTASSIRTRATYQRPTSTMQNDSVSEQVSVLIEWTEFDPDECHTLEDRLQLLNRVDALARMLNSSHKRHPDLHTLDCIGYAEDAANSRYGMIYATPSFTNGASLSSLSTALDSPAAHTLADLLTRETPDLDWLGCVVMMAFLRLQACSSAEPSTIEMVFIFTACPEERSWRPSCSSVRRAGRTSKVAKVQSDSGVLLDGIVRKKSGCRRSGPALRWDFIAVCLLIKDIVSILRGSAAREHRELLLELHGLERALQEVEHLQSPPGQEISIDAVRVAALSCRFVLDQFSVKLKKYAALSDGNTTSRLQKWYKGAKWKIEMTQDVENLRAYLAIHTASLNLRLSTHSVANSTLAAQQARDHTRLLHDGLETAINETRLIQHSLDEHKTVLESSTAAISNLLATISQDTGDRLNDVASKAEKIWDANQRMIQLLSTAQQLPTRPDLRHTWFQAPHKFEDALGGILPIPAEFGWSLLEAVIKGRFKTGPGKEKVTAGEYELSLSRDSSVLLDRENFEYLQPGSGISMALVIGVYELRQQLRCLKPSCLGMEFVRVEFGGLVCQKCGIWFDHAHSPLPKPYRSLQLLLDTIEKTRAGVVSSFPSEVILPKPKLFRETREERKWFKRVRIFHSDWYEVQIFFDKALAAKSMVLKTLPQEQAVLLDPPVCTSSMNVYDSLASEKKNSLWARMWDILCDVTGLDIPNDDAKDDLRWEEFGIDSLLELELSHLWYLELGRSVRYDIMVMWTREFATVGELRRHEADSFVCTGVEEQNYGSTRPNYFKIEFLQRDYNLQLPWPCCLTVEPALVQFLAVQLLELAQDSSYHYARFLVIEGLPFDLFCRRRRILLHLGEATIGKSWQRCDARWDFKSTTALDGLRSDSGESDPSSAECARVKIRQILLHGIGTSCHIFKEPIGLQLEFISQSGGPEACGIILKNLRQGHNEAVGALCIVGARRVWERWWGANGLELAEPGPTIRVFQRSLKSVGVCDAMFEDERLCQFGNVGDAGRRGEQKDVSAQELKLCNGPRVRCLLVGFGLDLAQLKGSHEAIAALLPEANLGRRGGLGACGCQARKGNVGALVGEGEGSVVGDAGGSIETVDAMVDDSTGDGADQSPLIKVHRIIARVFDEQQDGLDAGDGAGPQDDLCQLEGWGDVGDGELVVGVLITLRLRDESDGEDHAHDPSVHLGGSDGGRVALIEGAPEGALFEDRQEGEDAGQVVLGNLDGLVAWRQWAGQVAGDGLLAGGGHDEPCVRHGLREAVEVAGGGVDGQHAKVGHETLDILGLLLLDDAGVVGCGRRRGCTVTQIARARTDARSMHEVLAAGLRQTLLQFVDAGLESRNIAALAAACKLRLGATGAVGAFAGTLTRLDATGKLAIAACLGLLAARACSNRPADDQRRGFKHLQKSGAASSARRQSGVIPPPQAPSGRGGPRGRVEWLRTRVWECERMERLSSDDKSRAVPTAQSTSRRPGCRTRAYITHTDTTRQMGVARSPGDQTRTDADGLNWRLPSPLPGPGGRPHTLREPHGAPRDASLLPASGPARRHSTSARKKMSLQTARALPANGCRASDGCESAQLLLLSRRYTRLQRPAHADAMPPPISGGSVDRRANAGTAKRGSGFGQRVEQASLLPGHGCAQPLPLGAAPLAGGAAVHELVQRGIAKSFSRTAHSANKKLDWLRRQDARYAGRPALPLCGPAMLPQLHRNLPQTGGLVVHHHHRFACACLLSLSSCSVASAWSFVVVVVAVVLPASLPPLLSPPPLPHLPTTLCARDVLDRRVRGAPLHQSMASTPDLRLSDRRTCNEPESRPSLDDGLSRSSRVAHTLTACARCRKRKSRCDPGLPRCHQCERTGSVCEYFDASKGRMMPRTYIIQLQEEVKRLERELAEVETDSREEPDPEALVREAAIVRLHDTDERKYLGPSSGTTMTRILIQLAKRITGADSISDIISAEKARRAQDRRYAEESKPSSKDVDYTYPLTSQGANPVLPSQEITTLLMEVYNIKVQTMYPIIHEPTLADVIRSVYSGSTDPYENFTARMVIAIALQRGHNRLAGLGDSYYLAAMQHFEAVVRPMDLKTLQCFVLIGEYSLLTPTRTAAFYVVGLAVRLAQALGITEECTLNYNSDGSPASLFDIDMRRRIFWAVVTMDYGLAHSLGRPAMMSTAQDYIDVQYFEPIDDASILPDGFLLGSFSTRKWIAIHFYKMRMLQLEIRRTLYQRKRDTPTSDKDPWFQQIKSKMDQWRDASPNNDQDSGFNKTWFQGRYNTIVVFLYRPSPQVPRPSGDAAVMCYEACEFNIHMQREQIQTRSVELTWIFTQSLFMAVNTILWSLSYKEVRQLHSREKVKDHLDLALEAIKLASERWPGVSSALELYELLIDACLTIYEKETGDVPISAASPFDSDLSSPSASGVENELWQRSSRTTSPAAFSLGSISDIDGVNSTTGQYLDSGQTESSTGANRSHANSFTSDAGGFGSLSPEFRQSVTFEGSPGSTAISDRHLSVGPADRPFNTLPTTFAEMNNWDFTSALNTHAINDLDYFPLIGPIMQSADATSDAAGGAPPEFHSGQSDGLTFAQQAELLRGLENDGIAEFEEMISSGKAMFAPKPDAQG</sequence>
<dbReference type="PANTHER" id="PTHR47782">
    <property type="entry name" value="ZN(II)2CYS6 TRANSCRIPTION FACTOR (EUROFUNG)-RELATED"/>
    <property type="match status" value="1"/>
</dbReference>
<feature type="compositionally biased region" description="Basic and acidic residues" evidence="8">
    <location>
        <begin position="2005"/>
        <end position="2025"/>
    </location>
</feature>